<keyword evidence="4" id="KW-1185">Reference proteome</keyword>
<evidence type="ECO:0000259" key="2">
    <source>
        <dbReference type="Pfam" id="PF13449"/>
    </source>
</evidence>
<organism evidence="3 4">
    <name type="scientific">Ottowia beijingensis</name>
    <dbReference type="NCBI Taxonomy" id="1207057"/>
    <lineage>
        <taxon>Bacteria</taxon>
        <taxon>Pseudomonadati</taxon>
        <taxon>Pseudomonadota</taxon>
        <taxon>Betaproteobacteria</taxon>
        <taxon>Burkholderiales</taxon>
        <taxon>Comamonadaceae</taxon>
        <taxon>Ottowia</taxon>
    </lineage>
</organism>
<name>A0A853INW6_9BURK</name>
<dbReference type="InterPro" id="IPR006311">
    <property type="entry name" value="TAT_signal"/>
</dbReference>
<feature type="domain" description="Phytase-like" evidence="2">
    <location>
        <begin position="60"/>
        <end position="367"/>
    </location>
</feature>
<feature type="region of interest" description="Disordered" evidence="1">
    <location>
        <begin position="454"/>
        <end position="476"/>
    </location>
</feature>
<dbReference type="PROSITE" id="PS51318">
    <property type="entry name" value="TAT"/>
    <property type="match status" value="1"/>
</dbReference>
<comment type="caution">
    <text evidence="3">The sequence shown here is derived from an EMBL/GenBank/DDBJ whole genome shotgun (WGS) entry which is preliminary data.</text>
</comment>
<dbReference type="InterPro" id="IPR027372">
    <property type="entry name" value="Phytase-like_dom"/>
</dbReference>
<evidence type="ECO:0000313" key="4">
    <source>
        <dbReference type="Proteomes" id="UP000589716"/>
    </source>
</evidence>
<dbReference type="Pfam" id="PF13449">
    <property type="entry name" value="Phytase-like"/>
    <property type="match status" value="1"/>
</dbReference>
<protein>
    <submittedName>
        <fullName evidence="3">Esterase-like activity of phytase family protein</fullName>
    </submittedName>
</protein>
<reference evidence="3 4" key="1">
    <citation type="submission" date="2020-07" db="EMBL/GenBank/DDBJ databases">
        <authorList>
            <person name="Maaloum M."/>
        </authorList>
    </citation>
    <scope>NUCLEOTIDE SEQUENCE [LARGE SCALE GENOMIC DNA]</scope>
    <source>
        <strain evidence="3 4">GCS-AN-3</strain>
    </source>
</reference>
<dbReference type="PANTHER" id="PTHR37957">
    <property type="entry name" value="BLR7070 PROTEIN"/>
    <property type="match status" value="1"/>
</dbReference>
<gene>
    <name evidence="3" type="ORF">H0I39_12050</name>
</gene>
<evidence type="ECO:0000313" key="3">
    <source>
        <dbReference type="EMBL" id="NZA02303.1"/>
    </source>
</evidence>
<accession>A0A853INW6</accession>
<dbReference type="RefSeq" id="WP_180550647.1">
    <property type="nucleotide sequence ID" value="NZ_JACCKX010000001.1"/>
</dbReference>
<dbReference type="AlphaFoldDB" id="A0A853INW6"/>
<dbReference type="SUPFAM" id="SSF75011">
    <property type="entry name" value="3-carboxy-cis,cis-mucoante lactonizing enzyme"/>
    <property type="match status" value="1"/>
</dbReference>
<sequence length="476" mass="50977">MPRLATPLARRRLLIGASAAAAALAVPVLRARERGAAPPPPLKRLAHGSLPSGTEFKGTLVGGLSGLAYDAPNNLWYALSDDRSRHAPARCYVLRLPPFAAGQPLRPEWVDVITLRGADGRPFARQQVDPEALALRPGSGGQPATLLWASEGNIRARIAPALYESALDGRLLRQLPLPAHLREIGRLRRGPRNNETLEGLALAPDGRHAWAAMEGALAQDRGTASPAAPPGPCRITRFDLASGRADRQVAYLPEPEPFGPAMPHGVADSGVSEILLRDERHVWVLERAWSLATGVSVRLYEADLDGASDTLGVGTLRPGRYRPAPKRLLLDFRASGLPHVDNFEAMAWGPPLPNGNRTLVLCTDDNFNPLQVTQFVVMEVTSPGFGTTPERLTPLPLLAARRGHSQCAAQVRARLSLAWPASRPSDERPAHVEAARWGRALPGVVGAGLPAMAAPPTSRTHAPAYSPINKPTALIH</sequence>
<proteinExistence type="predicted"/>
<dbReference type="EMBL" id="JACCKX010000001">
    <property type="protein sequence ID" value="NZA02303.1"/>
    <property type="molecule type" value="Genomic_DNA"/>
</dbReference>
<dbReference type="Proteomes" id="UP000589716">
    <property type="component" value="Unassembled WGS sequence"/>
</dbReference>
<dbReference type="PANTHER" id="PTHR37957:SF1">
    <property type="entry name" value="PHYTASE-LIKE DOMAIN-CONTAINING PROTEIN"/>
    <property type="match status" value="1"/>
</dbReference>
<evidence type="ECO:0000256" key="1">
    <source>
        <dbReference type="SAM" id="MobiDB-lite"/>
    </source>
</evidence>